<dbReference type="PANTHER" id="PTHR35585:SF1">
    <property type="entry name" value="HHE DOMAIN PROTEIN (AFU_ORTHOLOGUE AFUA_4G00730)"/>
    <property type="match status" value="1"/>
</dbReference>
<dbReference type="Pfam" id="PF01814">
    <property type="entry name" value="Hemerythrin"/>
    <property type="match status" value="1"/>
</dbReference>
<gene>
    <name evidence="2" type="ORF">SAMN06296065_1306</name>
</gene>
<dbReference type="Proteomes" id="UP001157910">
    <property type="component" value="Unassembled WGS sequence"/>
</dbReference>
<sequence length="179" mass="20401">MSFLDRAIAAITPPESDEKRMEARRAAREKAITGGWFSQVIDEHEAIENAFAQVHQATDADARRKATKRLAILLTGHANAEEAVLYPEMADTGHKTHTSMAYEEQAMTKVQLALLEKIDPMSQDYLDKLEHIRGAVTHHMYQEESDWFPELQAEVPEDRQTFLSNRFREEVTRYVGADA</sequence>
<evidence type="ECO:0000313" key="3">
    <source>
        <dbReference type="Proteomes" id="UP001157910"/>
    </source>
</evidence>
<organism evidence="2 3">
    <name type="scientific">Novosphingobium panipatense</name>
    <dbReference type="NCBI Taxonomy" id="428991"/>
    <lineage>
        <taxon>Bacteria</taxon>
        <taxon>Pseudomonadati</taxon>
        <taxon>Pseudomonadota</taxon>
        <taxon>Alphaproteobacteria</taxon>
        <taxon>Sphingomonadales</taxon>
        <taxon>Sphingomonadaceae</taxon>
        <taxon>Novosphingobium</taxon>
    </lineage>
</organism>
<proteinExistence type="predicted"/>
<keyword evidence="3" id="KW-1185">Reference proteome</keyword>
<dbReference type="PANTHER" id="PTHR35585">
    <property type="entry name" value="HHE DOMAIN PROTEIN (AFU_ORTHOLOGUE AFUA_4G00730)"/>
    <property type="match status" value="1"/>
</dbReference>
<evidence type="ECO:0000259" key="1">
    <source>
        <dbReference type="Pfam" id="PF01814"/>
    </source>
</evidence>
<dbReference type="EMBL" id="FXUI01000030">
    <property type="protein sequence ID" value="SMP82851.1"/>
    <property type="molecule type" value="Genomic_DNA"/>
</dbReference>
<name>A0ABY1QX51_9SPHN</name>
<comment type="caution">
    <text evidence="2">The sequence shown here is derived from an EMBL/GenBank/DDBJ whole genome shotgun (WGS) entry which is preliminary data.</text>
</comment>
<protein>
    <submittedName>
        <fullName evidence="2">Hemerythrin HHE cation binding domain-containing protein</fullName>
    </submittedName>
</protein>
<dbReference type="InterPro" id="IPR012312">
    <property type="entry name" value="Hemerythrin-like"/>
</dbReference>
<feature type="domain" description="Hemerythrin-like" evidence="1">
    <location>
        <begin position="40"/>
        <end position="151"/>
    </location>
</feature>
<reference evidence="2 3" key="1">
    <citation type="submission" date="2017-05" db="EMBL/GenBank/DDBJ databases">
        <authorList>
            <person name="Varghese N."/>
            <person name="Submissions S."/>
        </authorList>
    </citation>
    <scope>NUCLEOTIDE SEQUENCE [LARGE SCALE GENOMIC DNA]</scope>
    <source>
        <strain evidence="2 3">SM16</strain>
    </source>
</reference>
<evidence type="ECO:0000313" key="2">
    <source>
        <dbReference type="EMBL" id="SMP82851.1"/>
    </source>
</evidence>
<accession>A0ABY1QX51</accession>